<dbReference type="Gene3D" id="1.20.1070.10">
    <property type="entry name" value="Rhodopsin 7-helix transmembrane proteins"/>
    <property type="match status" value="1"/>
</dbReference>
<dbReference type="Proteomes" id="UP001162164">
    <property type="component" value="Unassembled WGS sequence"/>
</dbReference>
<evidence type="ECO:0000313" key="3">
    <source>
        <dbReference type="Proteomes" id="UP001162164"/>
    </source>
</evidence>
<proteinExistence type="predicted"/>
<dbReference type="PANTHER" id="PTHR45902:SF2">
    <property type="entry name" value="G-PROTEIN COUPLED RECEPTORS FAMILY 2 PROFILE 2 DOMAIN-CONTAINING PROTEIN"/>
    <property type="match status" value="1"/>
</dbReference>
<feature type="compositionally biased region" description="Basic and acidic residues" evidence="1">
    <location>
        <begin position="141"/>
        <end position="160"/>
    </location>
</feature>
<comment type="caution">
    <text evidence="2">The sequence shown here is derived from an EMBL/GenBank/DDBJ whole genome shotgun (WGS) entry which is preliminary data.</text>
</comment>
<dbReference type="InterPro" id="IPR053231">
    <property type="entry name" value="GPCR_LN-TM7"/>
</dbReference>
<gene>
    <name evidence="2" type="ORF">NQ317_009519</name>
</gene>
<keyword evidence="3" id="KW-1185">Reference proteome</keyword>
<organism evidence="2 3">
    <name type="scientific">Molorchus minor</name>
    <dbReference type="NCBI Taxonomy" id="1323400"/>
    <lineage>
        <taxon>Eukaryota</taxon>
        <taxon>Metazoa</taxon>
        <taxon>Ecdysozoa</taxon>
        <taxon>Arthropoda</taxon>
        <taxon>Hexapoda</taxon>
        <taxon>Insecta</taxon>
        <taxon>Pterygota</taxon>
        <taxon>Neoptera</taxon>
        <taxon>Endopterygota</taxon>
        <taxon>Coleoptera</taxon>
        <taxon>Polyphaga</taxon>
        <taxon>Cucujiformia</taxon>
        <taxon>Chrysomeloidea</taxon>
        <taxon>Cerambycidae</taxon>
        <taxon>Lamiinae</taxon>
        <taxon>Monochamini</taxon>
        <taxon>Molorchus</taxon>
    </lineage>
</organism>
<evidence type="ECO:0000313" key="2">
    <source>
        <dbReference type="EMBL" id="KAJ8966233.1"/>
    </source>
</evidence>
<protein>
    <submittedName>
        <fullName evidence="2">Uncharacterized protein</fullName>
    </submittedName>
</protein>
<accession>A0ABQ9IUQ5</accession>
<feature type="region of interest" description="Disordered" evidence="1">
    <location>
        <begin position="129"/>
        <end position="160"/>
    </location>
</feature>
<sequence length="259" mass="29243">MDSELCIALAFALQYARMCVFCWMLMMTHNMHHQFRTGLHLVPITDNRITRNFIRSPYMVLPDWLGAALYSLGSQCTNPVPRQGREVIGYSKPKKTELLVPRQKRLRIRPVSPRMRTDRYHLLLSGPIGSVSPLHNQHAGRHTDEREDEAQKDTPDTSVHERPGELTIVLSIVLALATVTKLSRSEPFWIAYHVGQGLQGIFVAMLVTCNCQVLKLYTRSIKSRATRHVPCYVGRGSAAGLSKSTSLQLLTWDPVPDTV</sequence>
<name>A0ABQ9IUQ5_9CUCU</name>
<dbReference type="EMBL" id="JAPWTJ010002404">
    <property type="protein sequence ID" value="KAJ8966233.1"/>
    <property type="molecule type" value="Genomic_DNA"/>
</dbReference>
<dbReference type="PANTHER" id="PTHR45902">
    <property type="entry name" value="LATROPHILIN RECEPTOR-LIKE PROTEIN A"/>
    <property type="match status" value="1"/>
</dbReference>
<evidence type="ECO:0000256" key="1">
    <source>
        <dbReference type="SAM" id="MobiDB-lite"/>
    </source>
</evidence>
<reference evidence="2" key="1">
    <citation type="journal article" date="2023" name="Insect Mol. Biol.">
        <title>Genome sequencing provides insights into the evolution of gene families encoding plant cell wall-degrading enzymes in longhorned beetles.</title>
        <authorList>
            <person name="Shin N.R."/>
            <person name="Okamura Y."/>
            <person name="Kirsch R."/>
            <person name="Pauchet Y."/>
        </authorList>
    </citation>
    <scope>NUCLEOTIDE SEQUENCE</scope>
    <source>
        <strain evidence="2">MMC_N1</strain>
    </source>
</reference>